<dbReference type="CDD" id="cd00429">
    <property type="entry name" value="RPE"/>
    <property type="match status" value="1"/>
</dbReference>
<dbReference type="InterPro" id="IPR013785">
    <property type="entry name" value="Aldolase_TIM"/>
</dbReference>
<proteinExistence type="inferred from homology"/>
<dbReference type="SUPFAM" id="SSF51366">
    <property type="entry name" value="Ribulose-phoshate binding barrel"/>
    <property type="match status" value="1"/>
</dbReference>
<gene>
    <name evidence="11" type="ORF">TbgDal_V70</name>
</gene>
<dbReference type="Gene3D" id="3.20.20.70">
    <property type="entry name" value="Aldolase class I"/>
    <property type="match status" value="1"/>
</dbReference>
<reference evidence="12" key="1">
    <citation type="journal article" date="2010" name="PLoS Negl. Trop. Dis.">
        <title>The genome sequence of Trypanosoma brucei gambiense, causative agent of chronic human african trypanosomiasis.</title>
        <authorList>
            <person name="Jackson A.P."/>
            <person name="Sanders M."/>
            <person name="Berry A."/>
            <person name="McQuillan J."/>
            <person name="Aslett M.A."/>
            <person name="Quail M.A."/>
            <person name="Chukualim B."/>
            <person name="Capewell P."/>
            <person name="MacLeod A."/>
            <person name="Melville S.E."/>
            <person name="Gibson W."/>
            <person name="Barry J.D."/>
            <person name="Berriman M."/>
            <person name="Hertz-Fowler C."/>
        </authorList>
    </citation>
    <scope>NUCLEOTIDE SEQUENCE [LARGE SCALE GENOMIC DNA]</scope>
    <source>
        <strain evidence="12">MHOM/CI/86/DAL972</strain>
    </source>
</reference>
<comment type="similarity">
    <text evidence="6">Belongs to the ribulose-phosphate 3-epimerase family.</text>
</comment>
<comment type="cofactor">
    <cofactor evidence="3">
        <name>Co(2+)</name>
        <dbReference type="ChEBI" id="CHEBI:48828"/>
    </cofactor>
</comment>
<evidence type="ECO:0000256" key="3">
    <source>
        <dbReference type="ARBA" id="ARBA00001941"/>
    </source>
</evidence>
<evidence type="ECO:0000256" key="1">
    <source>
        <dbReference type="ARBA" id="ARBA00001782"/>
    </source>
</evidence>
<evidence type="ECO:0000256" key="10">
    <source>
        <dbReference type="ARBA" id="ARBA00030599"/>
    </source>
</evidence>
<dbReference type="InterPro" id="IPR000056">
    <property type="entry name" value="Ribul_P_3_epim-like"/>
</dbReference>
<dbReference type="Pfam" id="PF00834">
    <property type="entry name" value="Ribul_P_3_epim"/>
    <property type="match status" value="1"/>
</dbReference>
<protein>
    <recommendedName>
        <fullName evidence="7">ribulose-phosphate 3-epimerase</fullName>
        <ecNumber evidence="7">5.1.3.1</ecNumber>
    </recommendedName>
    <alternativeName>
        <fullName evidence="10">Pentose-5-phosphate 3-epimerase</fullName>
    </alternativeName>
</protein>
<evidence type="ECO:0000256" key="8">
    <source>
        <dbReference type="ARBA" id="ARBA00022723"/>
    </source>
</evidence>
<evidence type="ECO:0000256" key="7">
    <source>
        <dbReference type="ARBA" id="ARBA00013188"/>
    </source>
</evidence>
<comment type="cofactor">
    <cofactor evidence="5">
        <name>Fe(2+)</name>
        <dbReference type="ChEBI" id="CHEBI:29033"/>
    </cofactor>
</comment>
<dbReference type="AlphaFoldDB" id="C9ZN91"/>
<evidence type="ECO:0000313" key="12">
    <source>
        <dbReference type="Proteomes" id="UP000002316"/>
    </source>
</evidence>
<dbReference type="KEGG" id="tbg:TbgDal_V70"/>
<evidence type="ECO:0000256" key="2">
    <source>
        <dbReference type="ARBA" id="ARBA00001936"/>
    </source>
</evidence>
<evidence type="ECO:0000256" key="4">
    <source>
        <dbReference type="ARBA" id="ARBA00001947"/>
    </source>
</evidence>
<dbReference type="InterPro" id="IPR011060">
    <property type="entry name" value="RibuloseP-bd_barrel"/>
</dbReference>
<accession>C9ZN91</accession>
<dbReference type="RefSeq" id="XP_011773156.1">
    <property type="nucleotide sequence ID" value="XM_011774854.1"/>
</dbReference>
<dbReference type="GeneID" id="23861694"/>
<dbReference type="PROSITE" id="PS01086">
    <property type="entry name" value="RIBUL_P_3_EPIMER_2"/>
    <property type="match status" value="1"/>
</dbReference>
<evidence type="ECO:0000313" key="11">
    <source>
        <dbReference type="EMBL" id="CBH10869.1"/>
    </source>
</evidence>
<dbReference type="PANTHER" id="PTHR11749">
    <property type="entry name" value="RIBULOSE-5-PHOSPHATE-3-EPIMERASE"/>
    <property type="match status" value="1"/>
</dbReference>
<dbReference type="GO" id="GO:0046872">
    <property type="term" value="F:metal ion binding"/>
    <property type="evidence" value="ECO:0007669"/>
    <property type="project" value="UniProtKB-KW"/>
</dbReference>
<evidence type="ECO:0000256" key="9">
    <source>
        <dbReference type="ARBA" id="ARBA00023235"/>
    </source>
</evidence>
<dbReference type="EC" id="5.1.3.1" evidence="7"/>
<dbReference type="GO" id="GO:0004750">
    <property type="term" value="F:D-ribulose-phosphate 3-epimerase activity"/>
    <property type="evidence" value="ECO:0007669"/>
    <property type="project" value="UniProtKB-EC"/>
</dbReference>
<evidence type="ECO:0000256" key="5">
    <source>
        <dbReference type="ARBA" id="ARBA00001954"/>
    </source>
</evidence>
<sequence>MYRFDHQDKSTFLSIKKKEPLRPIISPSLMVADPTQLLLDSLHVLSPEGGAVEWLHVDVIDGHFAPNMSFCPDTVVGLRRHLPRAFLDIHLMVTEPEKWVRPFANAGASQFTFHLEAANDAMMLAREIRAVGMQVGIAISPHTAIDALIPLIDGGFMDMVLVMTVVPGFAGQKFMEGPLEKVKQLRERYPQLNIQVDGSINLDTVNVVAAAGANCLVPGQAVFKAKDRRENVNKLRHAVEHYLKSRL</sequence>
<dbReference type="GO" id="GO:0005975">
    <property type="term" value="P:carbohydrate metabolic process"/>
    <property type="evidence" value="ECO:0007669"/>
    <property type="project" value="InterPro"/>
</dbReference>
<dbReference type="NCBIfam" id="NF004076">
    <property type="entry name" value="PRK05581.1-4"/>
    <property type="match status" value="1"/>
</dbReference>
<dbReference type="GO" id="GO:0005737">
    <property type="term" value="C:cytoplasm"/>
    <property type="evidence" value="ECO:0007669"/>
    <property type="project" value="UniProtKB-ARBA"/>
</dbReference>
<name>C9ZN91_TRYB9</name>
<keyword evidence="8" id="KW-0479">Metal-binding</keyword>
<dbReference type="Proteomes" id="UP000002316">
    <property type="component" value="Chromosome 5"/>
</dbReference>
<comment type="cofactor">
    <cofactor evidence="2">
        <name>Mn(2+)</name>
        <dbReference type="ChEBI" id="CHEBI:29035"/>
    </cofactor>
</comment>
<evidence type="ECO:0000256" key="6">
    <source>
        <dbReference type="ARBA" id="ARBA00009541"/>
    </source>
</evidence>
<dbReference type="EMBL" id="FN554968">
    <property type="protein sequence ID" value="CBH10869.1"/>
    <property type="molecule type" value="Genomic_DNA"/>
</dbReference>
<comment type="catalytic activity">
    <reaction evidence="1">
        <text>D-ribulose 5-phosphate = D-xylulose 5-phosphate</text>
        <dbReference type="Rhea" id="RHEA:13677"/>
        <dbReference type="ChEBI" id="CHEBI:57737"/>
        <dbReference type="ChEBI" id="CHEBI:58121"/>
        <dbReference type="EC" id="5.1.3.1"/>
    </reaction>
</comment>
<comment type="cofactor">
    <cofactor evidence="4">
        <name>Zn(2+)</name>
        <dbReference type="ChEBI" id="CHEBI:29105"/>
    </cofactor>
</comment>
<organism evidence="11 12">
    <name type="scientific">Trypanosoma brucei gambiense (strain MHOM/CI/86/DAL972)</name>
    <dbReference type="NCBI Taxonomy" id="679716"/>
    <lineage>
        <taxon>Eukaryota</taxon>
        <taxon>Discoba</taxon>
        <taxon>Euglenozoa</taxon>
        <taxon>Kinetoplastea</taxon>
        <taxon>Metakinetoplastina</taxon>
        <taxon>Trypanosomatida</taxon>
        <taxon>Trypanosomatidae</taxon>
        <taxon>Trypanosoma</taxon>
    </lineage>
</organism>
<dbReference type="FunFam" id="3.20.20.70:FF:000004">
    <property type="entry name" value="Ribulose-phosphate 3-epimerase"/>
    <property type="match status" value="1"/>
</dbReference>
<keyword evidence="9" id="KW-0413">Isomerase</keyword>
<dbReference type="VEuPathDB" id="TriTrypDB:Tbg972.5.70"/>
<dbReference type="OrthoDB" id="1927044at2759"/>